<keyword evidence="2" id="KW-1133">Transmembrane helix</keyword>
<protein>
    <submittedName>
        <fullName evidence="3">Uncharacterized protein</fullName>
    </submittedName>
</protein>
<proteinExistence type="predicted"/>
<dbReference type="Proteomes" id="UP000011721">
    <property type="component" value="Chromosome"/>
</dbReference>
<dbReference type="HOGENOM" id="CLU_200341_0_0_7"/>
<feature type="region of interest" description="Disordered" evidence="1">
    <location>
        <begin position="1"/>
        <end position="22"/>
    </location>
</feature>
<keyword evidence="2" id="KW-0472">Membrane</keyword>
<organism evidence="3 4">
    <name type="scientific">Desulfocapsa sulfexigens (strain DSM 10523 / SB164P1)</name>
    <dbReference type="NCBI Taxonomy" id="1167006"/>
    <lineage>
        <taxon>Bacteria</taxon>
        <taxon>Pseudomonadati</taxon>
        <taxon>Thermodesulfobacteriota</taxon>
        <taxon>Desulfobulbia</taxon>
        <taxon>Desulfobulbales</taxon>
        <taxon>Desulfocapsaceae</taxon>
        <taxon>Desulfocapsa</taxon>
    </lineage>
</organism>
<evidence type="ECO:0000256" key="1">
    <source>
        <dbReference type="SAM" id="MobiDB-lite"/>
    </source>
</evidence>
<dbReference type="EMBL" id="CP003985">
    <property type="protein sequence ID" value="AGF78754.1"/>
    <property type="molecule type" value="Genomic_DNA"/>
</dbReference>
<accession>M1NGI0</accession>
<name>M1NGI0_DESSD</name>
<evidence type="ECO:0000256" key="2">
    <source>
        <dbReference type="SAM" id="Phobius"/>
    </source>
</evidence>
<evidence type="ECO:0000313" key="4">
    <source>
        <dbReference type="Proteomes" id="UP000011721"/>
    </source>
</evidence>
<sequence length="74" mass="7666">MSEATLTKQKGQARTHEQTTTSASAEIDKVILGSVAAFTGVVALWSVACLMSAMFQAGGPLQLVGSYFKALAGM</sequence>
<reference evidence="4" key="1">
    <citation type="journal article" date="2013" name="Stand. Genomic Sci.">
        <title>Complete genome sequence of Desulfocapsa sulfexigens, a marine deltaproteobacterium specialized in disproportionating inorganic sulfur compounds.</title>
        <authorList>
            <person name="Finster K.W."/>
            <person name="Kjeldsen K.U."/>
            <person name="Kube M."/>
            <person name="Reinhardt R."/>
            <person name="Mussmann M."/>
            <person name="Amann R."/>
            <person name="Schreiber L."/>
        </authorList>
    </citation>
    <scope>NUCLEOTIDE SEQUENCE [LARGE SCALE GENOMIC DNA]</scope>
    <source>
        <strain evidence="4">DSM 10523 / SB164P1</strain>
    </source>
</reference>
<dbReference type="RefSeq" id="WP_015404442.1">
    <property type="nucleotide sequence ID" value="NC_020304.1"/>
</dbReference>
<keyword evidence="4" id="KW-1185">Reference proteome</keyword>
<dbReference type="KEGG" id="dsf:UWK_02213"/>
<gene>
    <name evidence="3" type="ordered locus">UWK_02213</name>
</gene>
<keyword evidence="2" id="KW-0812">Transmembrane</keyword>
<feature type="transmembrane region" description="Helical" evidence="2">
    <location>
        <begin position="30"/>
        <end position="55"/>
    </location>
</feature>
<dbReference type="AlphaFoldDB" id="M1NGI0"/>
<evidence type="ECO:0000313" key="3">
    <source>
        <dbReference type="EMBL" id="AGF78754.1"/>
    </source>
</evidence>